<protein>
    <submittedName>
        <fullName evidence="1">Uncharacterized protein</fullName>
    </submittedName>
</protein>
<dbReference type="EMBL" id="JAKJSC010000001">
    <property type="protein sequence ID" value="MDE5418481.1"/>
    <property type="molecule type" value="Genomic_DNA"/>
</dbReference>
<proteinExistence type="predicted"/>
<sequence>MGKLKDKLATITKEDVEFAKDCFNDGKGAINDINQLANTWNESKRLDNENLKIKGDIMNMALKFQQTQYTLDNIFSERRAVINKHFEVIDKGLKDGNDELLLQGLRSVSDFVSNNPLENFDKFCEVLDNEDETLELDF</sequence>
<organism evidence="1 2">
    <name type="scientific">Paralabilibaculum antarcticum</name>
    <dbReference type="NCBI Taxonomy" id="2912572"/>
    <lineage>
        <taxon>Bacteria</taxon>
        <taxon>Pseudomonadati</taxon>
        <taxon>Bacteroidota</taxon>
        <taxon>Bacteroidia</taxon>
        <taxon>Marinilabiliales</taxon>
        <taxon>Marinifilaceae</taxon>
        <taxon>Paralabilibaculum</taxon>
    </lineage>
</organism>
<name>A0ABT5VST5_9BACT</name>
<dbReference type="RefSeq" id="WP_275109806.1">
    <property type="nucleotide sequence ID" value="NZ_JAKJSC010000001.1"/>
</dbReference>
<dbReference type="Proteomes" id="UP001528920">
    <property type="component" value="Unassembled WGS sequence"/>
</dbReference>
<keyword evidence="2" id="KW-1185">Reference proteome</keyword>
<reference evidence="1 2" key="1">
    <citation type="submission" date="2022-01" db="EMBL/GenBank/DDBJ databases">
        <title>Labilibaculum sp. nov, a marine bacterium isolated from Antarctica.</title>
        <authorList>
            <person name="Dai W."/>
        </authorList>
    </citation>
    <scope>NUCLEOTIDE SEQUENCE [LARGE SCALE GENOMIC DNA]</scope>
    <source>
        <strain evidence="1 2">DW002</strain>
    </source>
</reference>
<gene>
    <name evidence="1" type="ORF">L3049_10715</name>
</gene>
<comment type="caution">
    <text evidence="1">The sequence shown here is derived from an EMBL/GenBank/DDBJ whole genome shotgun (WGS) entry which is preliminary data.</text>
</comment>
<evidence type="ECO:0000313" key="2">
    <source>
        <dbReference type="Proteomes" id="UP001528920"/>
    </source>
</evidence>
<evidence type="ECO:0000313" key="1">
    <source>
        <dbReference type="EMBL" id="MDE5418481.1"/>
    </source>
</evidence>
<accession>A0ABT5VST5</accession>